<accession>W7CFK8</accession>
<gene>
    <name evidence="7" type="primary">ldh</name>
    <name evidence="12" type="ORF">BCAMP_12150</name>
</gene>
<feature type="domain" description="Lactate/malate dehydrogenase C-terminal" evidence="11">
    <location>
        <begin position="148"/>
        <end position="307"/>
    </location>
</feature>
<feature type="domain" description="Lactate/malate dehydrogenase N-terminal" evidence="10">
    <location>
        <begin position="7"/>
        <end position="145"/>
    </location>
</feature>
<dbReference type="NCBIfam" id="TIGR01771">
    <property type="entry name" value="L-LDH-NAD"/>
    <property type="match status" value="1"/>
</dbReference>
<dbReference type="InterPro" id="IPR036291">
    <property type="entry name" value="NAD(P)-bd_dom_sf"/>
</dbReference>
<evidence type="ECO:0000256" key="6">
    <source>
        <dbReference type="ARBA" id="ARBA00049258"/>
    </source>
</evidence>
<keyword evidence="5 7" id="KW-0520">NAD</keyword>
<feature type="binding site" evidence="9">
    <location>
        <begin position="12"/>
        <end position="17"/>
    </location>
    <ligand>
        <name>NAD(+)</name>
        <dbReference type="ChEBI" id="CHEBI:57540"/>
    </ligand>
</feature>
<dbReference type="RefSeq" id="WP_035315680.1">
    <property type="nucleotide sequence ID" value="NZ_AODH01000065.1"/>
</dbReference>
<name>W7CFK8_9LIST</name>
<dbReference type="OrthoDB" id="9802969at2"/>
<comment type="pathway">
    <text evidence="1 7">Fermentation; pyruvate fermentation to lactate; (S)-lactate from pyruvate: step 1/1.</text>
</comment>
<dbReference type="Gene3D" id="3.90.110.10">
    <property type="entry name" value="Lactate dehydrogenase/glycoside hydrolase, family 4, C-terminal"/>
    <property type="match status" value="1"/>
</dbReference>
<feature type="binding site" evidence="7">
    <location>
        <begin position="151"/>
        <end position="154"/>
    </location>
    <ligand>
        <name>substrate</name>
    </ligand>
</feature>
<dbReference type="PRINTS" id="PR00086">
    <property type="entry name" value="LLDHDRGNASE"/>
</dbReference>
<feature type="binding site" evidence="7">
    <location>
        <position position="68"/>
    </location>
    <ligand>
        <name>NAD(+)</name>
        <dbReference type="ChEBI" id="CHEBI:57540"/>
    </ligand>
</feature>
<comment type="similarity">
    <text evidence="2 7">Belongs to the LDH/MDH superfamily. LDH family.</text>
</comment>
<dbReference type="NCBIfam" id="NF004863">
    <property type="entry name" value="PRK06223.1"/>
    <property type="match status" value="1"/>
</dbReference>
<dbReference type="GO" id="GO:0006096">
    <property type="term" value="P:glycolytic process"/>
    <property type="evidence" value="ECO:0007669"/>
    <property type="project" value="UniProtKB-UniRule"/>
</dbReference>
<feature type="binding site" evidence="7">
    <location>
        <position position="146"/>
    </location>
    <ligand>
        <name>NAD(+)</name>
        <dbReference type="ChEBI" id="CHEBI:57540"/>
    </ligand>
</feature>
<dbReference type="InterPro" id="IPR015955">
    <property type="entry name" value="Lactate_DH/Glyco_Ohase_4_C"/>
</dbReference>
<evidence type="ECO:0000256" key="5">
    <source>
        <dbReference type="ARBA" id="ARBA00023027"/>
    </source>
</evidence>
<dbReference type="GO" id="GO:0006089">
    <property type="term" value="P:lactate metabolic process"/>
    <property type="evidence" value="ECO:0007669"/>
    <property type="project" value="TreeGrafter"/>
</dbReference>
<dbReference type="Proteomes" id="UP000019243">
    <property type="component" value="Unassembled WGS sequence"/>
</dbReference>
<feature type="modified residue" description="Phosphotyrosine" evidence="7">
    <location>
        <position position="219"/>
    </location>
</feature>
<reference evidence="12 13" key="1">
    <citation type="submission" date="2012-12" db="EMBL/GenBank/DDBJ databases">
        <title>Novel taxa of Listeriaceae from agricultural environments in the United States.</title>
        <authorList>
            <person name="den Bakker H.C."/>
            <person name="Allred A."/>
            <person name="Warchocki S."/>
            <person name="Wright E.M."/>
            <person name="Burrell A."/>
            <person name="Nightingale K.K."/>
            <person name="Kephart D."/>
            <person name="Wiedmann M."/>
        </authorList>
    </citation>
    <scope>NUCLEOTIDE SEQUENCE [LARGE SCALE GENOMIC DNA]</scope>
    <source>
        <strain evidence="12 13">FSL F6-1037</strain>
    </source>
</reference>
<evidence type="ECO:0000256" key="2">
    <source>
        <dbReference type="ARBA" id="ARBA00006054"/>
    </source>
</evidence>
<keyword evidence="4 7" id="KW-0560">Oxidoreductase</keyword>
<dbReference type="InterPro" id="IPR001557">
    <property type="entry name" value="L-lactate/malate_DH"/>
</dbReference>
<dbReference type="PANTHER" id="PTHR43128">
    <property type="entry name" value="L-2-HYDROXYCARBOXYLATE DEHYDROGENASE (NAD(P)(+))"/>
    <property type="match status" value="1"/>
</dbReference>
<feature type="binding site" evidence="7">
    <location>
        <position position="16"/>
    </location>
    <ligand>
        <name>NAD(+)</name>
        <dbReference type="ChEBI" id="CHEBI:57540"/>
    </ligand>
</feature>
<dbReference type="Gene3D" id="3.40.50.720">
    <property type="entry name" value="NAD(P)-binding Rossmann-like Domain"/>
    <property type="match status" value="1"/>
</dbReference>
<dbReference type="PANTHER" id="PTHR43128:SF16">
    <property type="entry name" value="L-LACTATE DEHYDROGENASE"/>
    <property type="match status" value="1"/>
</dbReference>
<protein>
    <recommendedName>
        <fullName evidence="3 7">L-lactate dehydrogenase</fullName>
        <shortName evidence="7">L-LDH</shortName>
        <ecNumber evidence="3 7">1.1.1.27</ecNumber>
    </recommendedName>
</protein>
<dbReference type="Pfam" id="PF02866">
    <property type="entry name" value="Ldh_1_C"/>
    <property type="match status" value="1"/>
</dbReference>
<feature type="binding site" evidence="7">
    <location>
        <position position="85"/>
    </location>
    <ligand>
        <name>substrate</name>
    </ligand>
</feature>
<dbReference type="Pfam" id="PF00056">
    <property type="entry name" value="Ldh_1_N"/>
    <property type="match status" value="1"/>
</dbReference>
<comment type="caution">
    <text evidence="12">The sequence shown here is derived from an EMBL/GenBank/DDBJ whole genome shotgun (WGS) entry which is preliminary data.</text>
</comment>
<dbReference type="AlphaFoldDB" id="W7CFK8"/>
<feature type="binding site" evidence="9">
    <location>
        <position position="98"/>
    </location>
    <ligand>
        <name>NAD(+)</name>
        <dbReference type="ChEBI" id="CHEBI:57540"/>
    </ligand>
</feature>
<comment type="subcellular location">
    <subcellularLocation>
        <location evidence="7">Cytoplasm</location>
    </subcellularLocation>
</comment>
<proteinExistence type="inferred from homology"/>
<dbReference type="GO" id="GO:0004459">
    <property type="term" value="F:L-lactate dehydrogenase (NAD+) activity"/>
    <property type="evidence" value="ECO:0007669"/>
    <property type="project" value="UniProtKB-UniRule"/>
</dbReference>
<dbReference type="CDD" id="cd05291">
    <property type="entry name" value="HicDH_like"/>
    <property type="match status" value="1"/>
</dbReference>
<keyword evidence="7" id="KW-0963">Cytoplasm</keyword>
<dbReference type="NCBIfam" id="NF000824">
    <property type="entry name" value="PRK00066.1"/>
    <property type="match status" value="1"/>
</dbReference>
<dbReference type="EC" id="1.1.1.27" evidence="3 7"/>
<sequence>MNKTARKVAIIGTGFVGSSIAYAIVNQGICNELVLIDVNQNKAEGEALDLADGIAWADTKTTIYAGDYADCKDAALVILTAGINQKPGQSRLDLVDTNAKITEQVTTEIMASGFDGIIIVASNPVDVMTYIAWQASGLPFNRVIGTGTILDTARFKKEIALKLNVDPRIVQGYIIGEHGDSETAVWSHTTVGGKPIIEWDNITADDLNTIYVSVRDAAYEIIDRKQATYYGIGMSTARLVRAILNNENTILPVSAFQRGEYGEIGLFTGTPALINETGLRQIIALNLTAVEQVNFETSVNQLRLTIQSLDSK</sequence>
<dbReference type="SUPFAM" id="SSF51735">
    <property type="entry name" value="NAD(P)-binding Rossmann-fold domains"/>
    <property type="match status" value="1"/>
</dbReference>
<feature type="binding site" evidence="7">
    <location>
        <begin position="123"/>
        <end position="126"/>
    </location>
    <ligand>
        <name>substrate</name>
    </ligand>
</feature>
<comment type="function">
    <text evidence="7">Catalyzes the conversion of lactate to pyruvate.</text>
</comment>
<evidence type="ECO:0000256" key="8">
    <source>
        <dbReference type="PIRSR" id="PIRSR000102-1"/>
    </source>
</evidence>
<dbReference type="SUPFAM" id="SSF56327">
    <property type="entry name" value="LDH C-terminal domain-like"/>
    <property type="match status" value="1"/>
</dbReference>
<dbReference type="InterPro" id="IPR018177">
    <property type="entry name" value="L-lactate_DH_AS"/>
</dbReference>
<dbReference type="UniPathway" id="UPA00554">
    <property type="reaction ID" value="UER00611"/>
</dbReference>
<comment type="subunit">
    <text evidence="7">Homotetramer.</text>
</comment>
<evidence type="ECO:0000313" key="13">
    <source>
        <dbReference type="Proteomes" id="UP000019243"/>
    </source>
</evidence>
<dbReference type="PIRSF" id="PIRSF000102">
    <property type="entry name" value="Lac_mal_DH"/>
    <property type="match status" value="1"/>
</dbReference>
<evidence type="ECO:0000256" key="4">
    <source>
        <dbReference type="ARBA" id="ARBA00023002"/>
    </source>
</evidence>
<dbReference type="GO" id="GO:0005737">
    <property type="term" value="C:cytoplasm"/>
    <property type="evidence" value="ECO:0007669"/>
    <property type="project" value="UniProtKB-SubCell"/>
</dbReference>
<dbReference type="InterPro" id="IPR022383">
    <property type="entry name" value="Lactate/malate_DH_C"/>
</dbReference>
<evidence type="ECO:0000256" key="7">
    <source>
        <dbReference type="HAMAP-Rule" id="MF_00488"/>
    </source>
</evidence>
<comment type="catalytic activity">
    <reaction evidence="6 7">
        <text>(S)-lactate + NAD(+) = pyruvate + NADH + H(+)</text>
        <dbReference type="Rhea" id="RHEA:23444"/>
        <dbReference type="ChEBI" id="CHEBI:15361"/>
        <dbReference type="ChEBI" id="CHEBI:15378"/>
        <dbReference type="ChEBI" id="CHEBI:16651"/>
        <dbReference type="ChEBI" id="CHEBI:57540"/>
        <dbReference type="ChEBI" id="CHEBI:57945"/>
        <dbReference type="EC" id="1.1.1.27"/>
    </reaction>
</comment>
<organism evidence="12 13">
    <name type="scientific">Brochothrix campestris FSL F6-1037</name>
    <dbReference type="NCBI Taxonomy" id="1265861"/>
    <lineage>
        <taxon>Bacteria</taxon>
        <taxon>Bacillati</taxon>
        <taxon>Bacillota</taxon>
        <taxon>Bacilli</taxon>
        <taxon>Bacillales</taxon>
        <taxon>Listeriaceae</taxon>
        <taxon>Brochothrix</taxon>
    </lineage>
</organism>
<feature type="binding site" evidence="7">
    <location>
        <position position="42"/>
    </location>
    <ligand>
        <name>NAD(+)</name>
        <dbReference type="ChEBI" id="CHEBI:57540"/>
    </ligand>
</feature>
<feature type="active site" description="Proton acceptor" evidence="7 8">
    <location>
        <position position="178"/>
    </location>
</feature>
<evidence type="ECO:0000259" key="11">
    <source>
        <dbReference type="Pfam" id="PF02866"/>
    </source>
</evidence>
<feature type="binding site" evidence="7">
    <location>
        <begin position="121"/>
        <end position="123"/>
    </location>
    <ligand>
        <name>NAD(+)</name>
        <dbReference type="ChEBI" id="CHEBI:57540"/>
    </ligand>
</feature>
<dbReference type="PATRIC" id="fig|1265861.3.peg.2375"/>
<evidence type="ECO:0000256" key="1">
    <source>
        <dbReference type="ARBA" id="ARBA00004843"/>
    </source>
</evidence>
<dbReference type="HAMAP" id="MF_00488">
    <property type="entry name" value="Lactate_dehydrog"/>
    <property type="match status" value="1"/>
</dbReference>
<keyword evidence="13" id="KW-1185">Reference proteome</keyword>
<evidence type="ECO:0000256" key="3">
    <source>
        <dbReference type="ARBA" id="ARBA00012967"/>
    </source>
</evidence>
<feature type="binding site" evidence="7 9">
    <location>
        <position position="37"/>
    </location>
    <ligand>
        <name>NAD(+)</name>
        <dbReference type="ChEBI" id="CHEBI:57540"/>
    </ligand>
</feature>
<dbReference type="FunFam" id="3.40.50.720:FF:000018">
    <property type="entry name" value="Malate dehydrogenase"/>
    <property type="match status" value="1"/>
</dbReference>
<dbReference type="InterPro" id="IPR001236">
    <property type="entry name" value="Lactate/malate_DH_N"/>
</dbReference>
<evidence type="ECO:0000256" key="9">
    <source>
        <dbReference type="PIRSR" id="PIRSR000102-3"/>
    </source>
</evidence>
<dbReference type="EMBL" id="AODH01000065">
    <property type="protein sequence ID" value="EUJ34646.1"/>
    <property type="molecule type" value="Genomic_DNA"/>
</dbReference>
<dbReference type="PROSITE" id="PS00064">
    <property type="entry name" value="L_LDH"/>
    <property type="match status" value="1"/>
</dbReference>
<keyword evidence="7" id="KW-0597">Phosphoprotein</keyword>
<dbReference type="InterPro" id="IPR011304">
    <property type="entry name" value="L-lactate_DH"/>
</dbReference>
<feature type="binding site" evidence="7">
    <location>
        <position position="91"/>
    </location>
    <ligand>
        <name>substrate</name>
    </ligand>
</feature>
<feature type="binding site" evidence="7">
    <location>
        <position position="228"/>
    </location>
    <ligand>
        <name>substrate</name>
    </ligand>
</feature>
<dbReference type="STRING" id="1265861.BCAMP_12150"/>
<comment type="caution">
    <text evidence="7">Lacks conserved residue(s) required for the propagation of feature annotation.</text>
</comment>
<evidence type="ECO:0000313" key="12">
    <source>
        <dbReference type="EMBL" id="EUJ34646.1"/>
    </source>
</evidence>
<evidence type="ECO:0000259" key="10">
    <source>
        <dbReference type="Pfam" id="PF00056"/>
    </source>
</evidence>